<dbReference type="RefSeq" id="WP_039327851.1">
    <property type="nucleotide sequence ID" value="NZ_CP007496.1"/>
</dbReference>
<reference evidence="1 2" key="1">
    <citation type="journal article" date="2015" name="Proc. Natl. Acad. Sci. U.S.A.">
        <title>Cultivation of a human-associated TM7 phylotype reveals a reduced genome and epibiotic parasitic lifestyle.</title>
        <authorList>
            <person name="He X."/>
            <person name="McLean J.S."/>
            <person name="Edlund A."/>
            <person name="Yooseph S."/>
            <person name="Hall A.P."/>
            <person name="Liu S.Y."/>
            <person name="Dorrestein P.C."/>
            <person name="Esquenazi E."/>
            <person name="Hunter R.C."/>
            <person name="Cheng G."/>
            <person name="Nelson K.E."/>
            <person name="Lux R."/>
            <person name="Shi W."/>
        </authorList>
    </citation>
    <scope>NUCLEOTIDE SEQUENCE [LARGE SCALE GENOMIC DNA]</scope>
    <source>
        <strain evidence="1 2">TM7x</strain>
    </source>
</reference>
<dbReference type="KEGG" id="sox:TM7x_03550"/>
<dbReference type="Proteomes" id="UP000030902">
    <property type="component" value="Chromosome"/>
</dbReference>
<sequence>MSKGGLYFSIDDKLMDEKISLNNVSLPILKDFIEQVSIFIRGNESVDLNGVKIAIKPGSVAIVVEETPLIKTAISEYRIIKSSGDLGKISPVRAKVIANLQEKVRKNPSRLYTISDNIDSAFIDQNSIKISLDSSYKIVHADQWVDTEAYLYGRVFNMGGKSKSNVHITLSNGTNIKLDTNEDILADDNKNRLYKEQLVRVKAQRNLRTKELRNERLVSFEYYEPHFNEDEFIKQVARTKLAWKDIPDIVSWVEEVRGNHAKTT</sequence>
<dbReference type="AlphaFoldDB" id="A0A6S4GRJ5"/>
<accession>A0A6S4GRJ5</accession>
<organism evidence="1 2">
    <name type="scientific">Candidatus Nanosynbacter lyticus</name>
    <dbReference type="NCBI Taxonomy" id="2093824"/>
    <lineage>
        <taxon>Bacteria</taxon>
        <taxon>Candidatus Saccharimonadota</taxon>
        <taxon>Candidatus Saccharimonadia</taxon>
        <taxon>Candidatus Nanosynbacterales</taxon>
        <taxon>Candidatus Nanosynbacteraceae</taxon>
        <taxon>Candidatus Nanosynbacter</taxon>
    </lineage>
</organism>
<name>A0A6S4GRJ5_9BACT</name>
<keyword evidence="2" id="KW-1185">Reference proteome</keyword>
<proteinExistence type="predicted"/>
<protein>
    <submittedName>
        <fullName evidence="1">Uncharacterized protein</fullName>
    </submittedName>
</protein>
<evidence type="ECO:0000313" key="1">
    <source>
        <dbReference type="EMBL" id="AJA06939.1"/>
    </source>
</evidence>
<gene>
    <name evidence="1" type="ORF">TM7x_03550</name>
</gene>
<evidence type="ECO:0000313" key="2">
    <source>
        <dbReference type="Proteomes" id="UP000030902"/>
    </source>
</evidence>
<dbReference type="EMBL" id="CP007496">
    <property type="protein sequence ID" value="AJA06939.1"/>
    <property type="molecule type" value="Genomic_DNA"/>
</dbReference>